<name>A0A1H4IZD8_9FLAO</name>
<dbReference type="Gene3D" id="1.20.58.430">
    <property type="entry name" value="Type IV secretion system, VirB5-domain"/>
    <property type="match status" value="1"/>
</dbReference>
<dbReference type="Proteomes" id="UP000183038">
    <property type="component" value="Unassembled WGS sequence"/>
</dbReference>
<gene>
    <name evidence="2" type="ORF">SAMN05192540_0009</name>
</gene>
<evidence type="ECO:0008006" key="4">
    <source>
        <dbReference type="Google" id="ProtNLM"/>
    </source>
</evidence>
<dbReference type="InterPro" id="IPR023220">
    <property type="entry name" value="T4SS_VirB5-domain"/>
</dbReference>
<keyword evidence="1" id="KW-0175">Coiled coil</keyword>
<feature type="coiled-coil region" evidence="1">
    <location>
        <begin position="65"/>
        <end position="95"/>
    </location>
</feature>
<accession>A0A1H4IZD8</accession>
<evidence type="ECO:0000313" key="2">
    <source>
        <dbReference type="EMBL" id="SEB39410.1"/>
    </source>
</evidence>
<evidence type="ECO:0000313" key="3">
    <source>
        <dbReference type="Proteomes" id="UP000183038"/>
    </source>
</evidence>
<evidence type="ECO:0000256" key="1">
    <source>
        <dbReference type="SAM" id="Coils"/>
    </source>
</evidence>
<proteinExistence type="predicted"/>
<dbReference type="RefSeq" id="WP_074669638.1">
    <property type="nucleotide sequence ID" value="NZ_FNTB01000001.1"/>
</dbReference>
<dbReference type="AlphaFoldDB" id="A0A1H4IZD8"/>
<reference evidence="2 3" key="1">
    <citation type="submission" date="2016-10" db="EMBL/GenBank/DDBJ databases">
        <authorList>
            <person name="de Groot N.N."/>
        </authorList>
    </citation>
    <scope>NUCLEOTIDE SEQUENCE [LARGE SCALE GENOMIC DNA]</scope>
    <source>
        <strain evidence="2 3">MAR_2009_71</strain>
    </source>
</reference>
<dbReference type="EMBL" id="FNTB01000001">
    <property type="protein sequence ID" value="SEB39410.1"/>
    <property type="molecule type" value="Genomic_DNA"/>
</dbReference>
<dbReference type="OrthoDB" id="1429505at2"/>
<sequence length="202" mass="23741">MKEKKKKTLRKSAQIIVITLTMVLFLSPGIARSQGMPVYDNVNFISFAKQLLEAGKQTVNIIKTMEFLKEQKENIDKVNNAIKQLRAVKELVKNNQRLYQIVQNDLREILNSPFIKPEEINRISNSFNLILQNSTESMEFIDQILSNDHMKMTDAERAEVLIEQELQSKEMVSEIEQKTRRYREIIEFREMQSKINNREGDY</sequence>
<protein>
    <recommendedName>
        <fullName evidence="4">Conjugal transfer protein</fullName>
    </recommendedName>
</protein>
<organism evidence="2 3">
    <name type="scientific">Maribacter dokdonensis</name>
    <dbReference type="NCBI Taxonomy" id="320912"/>
    <lineage>
        <taxon>Bacteria</taxon>
        <taxon>Pseudomonadati</taxon>
        <taxon>Bacteroidota</taxon>
        <taxon>Flavobacteriia</taxon>
        <taxon>Flavobacteriales</taxon>
        <taxon>Flavobacteriaceae</taxon>
        <taxon>Maribacter</taxon>
    </lineage>
</organism>